<feature type="chain" id="PRO_5002648399" evidence="2">
    <location>
        <begin position="33"/>
        <end position="168"/>
    </location>
</feature>
<dbReference type="AlphaFoldDB" id="A2Y654"/>
<keyword evidence="4" id="KW-1185">Reference proteome</keyword>
<feature type="compositionally biased region" description="Gly residues" evidence="1">
    <location>
        <begin position="101"/>
        <end position="127"/>
    </location>
</feature>
<keyword evidence="2" id="KW-0732">Signal</keyword>
<dbReference type="Proteomes" id="UP000007015">
    <property type="component" value="Chromosome 5"/>
</dbReference>
<reference evidence="3 4" key="1">
    <citation type="journal article" date="2005" name="PLoS Biol.">
        <title>The genomes of Oryza sativa: a history of duplications.</title>
        <authorList>
            <person name="Yu J."/>
            <person name="Wang J."/>
            <person name="Lin W."/>
            <person name="Li S."/>
            <person name="Li H."/>
            <person name="Zhou J."/>
            <person name="Ni P."/>
            <person name="Dong W."/>
            <person name="Hu S."/>
            <person name="Zeng C."/>
            <person name="Zhang J."/>
            <person name="Zhang Y."/>
            <person name="Li R."/>
            <person name="Xu Z."/>
            <person name="Li S."/>
            <person name="Li X."/>
            <person name="Zheng H."/>
            <person name="Cong L."/>
            <person name="Lin L."/>
            <person name="Yin J."/>
            <person name="Geng J."/>
            <person name="Li G."/>
            <person name="Shi J."/>
            <person name="Liu J."/>
            <person name="Lv H."/>
            <person name="Li J."/>
            <person name="Wang J."/>
            <person name="Deng Y."/>
            <person name="Ran L."/>
            <person name="Shi X."/>
            <person name="Wang X."/>
            <person name="Wu Q."/>
            <person name="Li C."/>
            <person name="Ren X."/>
            <person name="Wang J."/>
            <person name="Wang X."/>
            <person name="Li D."/>
            <person name="Liu D."/>
            <person name="Zhang X."/>
            <person name="Ji Z."/>
            <person name="Zhao W."/>
            <person name="Sun Y."/>
            <person name="Zhang Z."/>
            <person name="Bao J."/>
            <person name="Han Y."/>
            <person name="Dong L."/>
            <person name="Ji J."/>
            <person name="Chen P."/>
            <person name="Wu S."/>
            <person name="Liu J."/>
            <person name="Xiao Y."/>
            <person name="Bu D."/>
            <person name="Tan J."/>
            <person name="Yang L."/>
            <person name="Ye C."/>
            <person name="Zhang J."/>
            <person name="Xu J."/>
            <person name="Zhou Y."/>
            <person name="Yu Y."/>
            <person name="Zhang B."/>
            <person name="Zhuang S."/>
            <person name="Wei H."/>
            <person name="Liu B."/>
            <person name="Lei M."/>
            <person name="Yu H."/>
            <person name="Li Y."/>
            <person name="Xu H."/>
            <person name="Wei S."/>
            <person name="He X."/>
            <person name="Fang L."/>
            <person name="Zhang Z."/>
            <person name="Zhang Y."/>
            <person name="Huang X."/>
            <person name="Su Z."/>
            <person name="Tong W."/>
            <person name="Li J."/>
            <person name="Tong Z."/>
            <person name="Li S."/>
            <person name="Ye J."/>
            <person name="Wang L."/>
            <person name="Fang L."/>
            <person name="Lei T."/>
            <person name="Chen C."/>
            <person name="Chen H."/>
            <person name="Xu Z."/>
            <person name="Li H."/>
            <person name="Huang H."/>
            <person name="Zhang F."/>
            <person name="Xu H."/>
            <person name="Li N."/>
            <person name="Zhao C."/>
            <person name="Li S."/>
            <person name="Dong L."/>
            <person name="Huang Y."/>
            <person name="Li L."/>
            <person name="Xi Y."/>
            <person name="Qi Q."/>
            <person name="Li W."/>
            <person name="Zhang B."/>
            <person name="Hu W."/>
            <person name="Zhang Y."/>
            <person name="Tian X."/>
            <person name="Jiao Y."/>
            <person name="Liang X."/>
            <person name="Jin J."/>
            <person name="Gao L."/>
            <person name="Zheng W."/>
            <person name="Hao B."/>
            <person name="Liu S."/>
            <person name="Wang W."/>
            <person name="Yuan L."/>
            <person name="Cao M."/>
            <person name="McDermott J."/>
            <person name="Samudrala R."/>
            <person name="Wang J."/>
            <person name="Wong G.K."/>
            <person name="Yang H."/>
        </authorList>
    </citation>
    <scope>NUCLEOTIDE SEQUENCE [LARGE SCALE GENOMIC DNA]</scope>
    <source>
        <strain evidence="4">cv. 93-11</strain>
    </source>
</reference>
<protein>
    <submittedName>
        <fullName evidence="3">Uncharacterized protein</fullName>
    </submittedName>
</protein>
<dbReference type="EMBL" id="CM000130">
    <property type="protein sequence ID" value="EAY98564.1"/>
    <property type="molecule type" value="Genomic_DNA"/>
</dbReference>
<feature type="region of interest" description="Disordered" evidence="1">
    <location>
        <begin position="54"/>
        <end position="127"/>
    </location>
</feature>
<dbReference type="Gramene" id="BGIOSGA017790-TA">
    <property type="protein sequence ID" value="BGIOSGA017790-PA"/>
    <property type="gene ID" value="BGIOSGA017790"/>
</dbReference>
<organism evidence="3 4">
    <name type="scientific">Oryza sativa subsp. indica</name>
    <name type="common">Rice</name>
    <dbReference type="NCBI Taxonomy" id="39946"/>
    <lineage>
        <taxon>Eukaryota</taxon>
        <taxon>Viridiplantae</taxon>
        <taxon>Streptophyta</taxon>
        <taxon>Embryophyta</taxon>
        <taxon>Tracheophyta</taxon>
        <taxon>Spermatophyta</taxon>
        <taxon>Magnoliopsida</taxon>
        <taxon>Liliopsida</taxon>
        <taxon>Poales</taxon>
        <taxon>Poaceae</taxon>
        <taxon>BOP clade</taxon>
        <taxon>Oryzoideae</taxon>
        <taxon>Oryzeae</taxon>
        <taxon>Oryzinae</taxon>
        <taxon>Oryza</taxon>
        <taxon>Oryza sativa</taxon>
    </lineage>
</organism>
<dbReference type="HOGENOM" id="CLU_1589165_0_0_1"/>
<accession>A2Y654</accession>
<name>A2Y654_ORYSI</name>
<gene>
    <name evidence="3" type="ORF">OsI_20478</name>
</gene>
<evidence type="ECO:0000256" key="1">
    <source>
        <dbReference type="SAM" id="MobiDB-lite"/>
    </source>
</evidence>
<evidence type="ECO:0000313" key="4">
    <source>
        <dbReference type="Proteomes" id="UP000007015"/>
    </source>
</evidence>
<evidence type="ECO:0000313" key="3">
    <source>
        <dbReference type="EMBL" id="EAY98564.1"/>
    </source>
</evidence>
<feature type="signal peptide" evidence="2">
    <location>
        <begin position="1"/>
        <end position="32"/>
    </location>
</feature>
<evidence type="ECO:0000256" key="2">
    <source>
        <dbReference type="SAM" id="SignalP"/>
    </source>
</evidence>
<proteinExistence type="predicted"/>
<sequence length="168" mass="15956">MAFSTRHRLHVLLLVLAVVALALHSGQSGAHAARVPAALQEDETTTTTAAPLGVEHAAGDGHGVPSTEIFNVGDAAPSPSPSPGDGGHAIFGDGAERASLRGGGGHGGGGHSSGGHSSGGGDGRAAGGGGYVGGAGAGVPHRRSGSGSTKPAIIPAFVSLLGGIAMVV</sequence>